<accession>A0A150PMA8</accession>
<organism evidence="1 2">
    <name type="scientific">Sorangium cellulosum</name>
    <name type="common">Polyangium cellulosum</name>
    <dbReference type="NCBI Taxonomy" id="56"/>
    <lineage>
        <taxon>Bacteria</taxon>
        <taxon>Pseudomonadati</taxon>
        <taxon>Myxococcota</taxon>
        <taxon>Polyangia</taxon>
        <taxon>Polyangiales</taxon>
        <taxon>Polyangiaceae</taxon>
        <taxon>Sorangium</taxon>
    </lineage>
</organism>
<dbReference type="Proteomes" id="UP000075604">
    <property type="component" value="Unassembled WGS sequence"/>
</dbReference>
<protein>
    <submittedName>
        <fullName evidence="1">Uncharacterized protein</fullName>
    </submittedName>
</protein>
<dbReference type="AlphaFoldDB" id="A0A150PMA8"/>
<sequence>MVHRTTDGIAAACFRPSSDSSTSMLAPKGAGEVVSMNIPPRLMSRHIASMRGPSPIRNAIESSMGLRGCLR</sequence>
<comment type="caution">
    <text evidence="1">The sequence shown here is derived from an EMBL/GenBank/DDBJ whole genome shotgun (WGS) entry which is preliminary data.</text>
</comment>
<proteinExistence type="predicted"/>
<dbReference type="EMBL" id="JELX01002016">
    <property type="protein sequence ID" value="KYF56825.1"/>
    <property type="molecule type" value="Genomic_DNA"/>
</dbReference>
<evidence type="ECO:0000313" key="2">
    <source>
        <dbReference type="Proteomes" id="UP000075604"/>
    </source>
</evidence>
<gene>
    <name evidence="1" type="ORF">BE04_05480</name>
</gene>
<evidence type="ECO:0000313" key="1">
    <source>
        <dbReference type="EMBL" id="KYF56825.1"/>
    </source>
</evidence>
<reference evidence="1 2" key="1">
    <citation type="submission" date="2014-02" db="EMBL/GenBank/DDBJ databases">
        <title>The small core and large imbalanced accessory genome model reveals a collaborative survival strategy of Sorangium cellulosum strains in nature.</title>
        <authorList>
            <person name="Han K."/>
            <person name="Peng R."/>
            <person name="Blom J."/>
            <person name="Li Y.-Z."/>
        </authorList>
    </citation>
    <scope>NUCLEOTIDE SEQUENCE [LARGE SCALE GENOMIC DNA]</scope>
    <source>
        <strain evidence="1 2">So0157-18</strain>
    </source>
</reference>
<name>A0A150PMA8_SORCE</name>